<reference evidence="9" key="1">
    <citation type="journal article" date="2019" name="Microbiol. Resour. Announc.">
        <title>Complete Genome Sequence of Rubrobacter xylanophilus Strain AA3-22, Isolated from Arima Onsen in Japan.</title>
        <authorList>
            <person name="Tomariguchi N."/>
            <person name="Miyazaki K."/>
        </authorList>
    </citation>
    <scope>NUCLEOTIDE SEQUENCE [LARGE SCALE GENOMIC DNA]</scope>
    <source>
        <strain evidence="9">AA3-22</strain>
    </source>
</reference>
<feature type="domain" description="Manganese/iron superoxide dismutase C-terminal" evidence="8">
    <location>
        <begin position="100"/>
        <end position="203"/>
    </location>
</feature>
<dbReference type="FunFam" id="1.10.287.990:FF:000001">
    <property type="entry name" value="Superoxide dismutase"/>
    <property type="match status" value="1"/>
</dbReference>
<dbReference type="OrthoDB" id="9803125at2"/>
<dbReference type="RefSeq" id="WP_143528745.1">
    <property type="nucleotide sequence ID" value="NZ_AP019791.1"/>
</dbReference>
<protein>
    <recommendedName>
        <fullName evidence="2 6">Superoxide dismutase</fullName>
        <ecNumber evidence="2 6">1.15.1.1</ecNumber>
    </recommendedName>
</protein>
<dbReference type="SUPFAM" id="SSF46609">
    <property type="entry name" value="Fe,Mn superoxide dismutase (SOD), N-terminal domain"/>
    <property type="match status" value="1"/>
</dbReference>
<gene>
    <name evidence="9" type="primary">sodA</name>
    <name evidence="9" type="ORF">RxyAA322_26280</name>
</gene>
<dbReference type="FunFam" id="3.55.40.20:FF:000001">
    <property type="entry name" value="Superoxide dismutase"/>
    <property type="match status" value="1"/>
</dbReference>
<dbReference type="Gene3D" id="3.55.40.20">
    <property type="entry name" value="Iron/manganese superoxide dismutase, C-terminal domain"/>
    <property type="match status" value="1"/>
</dbReference>
<comment type="catalytic activity">
    <reaction evidence="6">
        <text>2 superoxide + 2 H(+) = H2O2 + O2</text>
        <dbReference type="Rhea" id="RHEA:20696"/>
        <dbReference type="ChEBI" id="CHEBI:15378"/>
        <dbReference type="ChEBI" id="CHEBI:15379"/>
        <dbReference type="ChEBI" id="CHEBI:16240"/>
        <dbReference type="ChEBI" id="CHEBI:18421"/>
        <dbReference type="EC" id="1.15.1.1"/>
    </reaction>
</comment>
<dbReference type="GO" id="GO:0004784">
    <property type="term" value="F:superoxide dismutase activity"/>
    <property type="evidence" value="ECO:0007669"/>
    <property type="project" value="UniProtKB-EC"/>
</dbReference>
<evidence type="ECO:0000256" key="1">
    <source>
        <dbReference type="ARBA" id="ARBA00008714"/>
    </source>
</evidence>
<feature type="domain" description="Manganese/iron superoxide dismutase N-terminal" evidence="7">
    <location>
        <begin position="2"/>
        <end position="90"/>
    </location>
</feature>
<evidence type="ECO:0000256" key="5">
    <source>
        <dbReference type="PIRSR" id="PIRSR000349-1"/>
    </source>
</evidence>
<evidence type="ECO:0000256" key="6">
    <source>
        <dbReference type="RuleBase" id="RU000414"/>
    </source>
</evidence>
<dbReference type="EC" id="1.15.1.1" evidence="2 6"/>
<feature type="binding site" evidence="5">
    <location>
        <position position="170"/>
    </location>
    <ligand>
        <name>Mn(2+)</name>
        <dbReference type="ChEBI" id="CHEBI:29035"/>
    </ligand>
</feature>
<keyword evidence="3 5" id="KW-0479">Metal-binding</keyword>
<dbReference type="PANTHER" id="PTHR43595">
    <property type="entry name" value="37S RIBOSOMAL PROTEIN S26, MITOCHONDRIAL"/>
    <property type="match status" value="1"/>
</dbReference>
<dbReference type="InterPro" id="IPR036314">
    <property type="entry name" value="SOD_C_sf"/>
</dbReference>
<dbReference type="Pfam" id="PF00081">
    <property type="entry name" value="Sod_Fe_N"/>
    <property type="match status" value="1"/>
</dbReference>
<keyword evidence="10" id="KW-1185">Reference proteome</keyword>
<dbReference type="SUPFAM" id="SSF54719">
    <property type="entry name" value="Fe,Mn superoxide dismutase (SOD), C-terminal domain"/>
    <property type="match status" value="1"/>
</dbReference>
<feature type="binding site" evidence="5">
    <location>
        <position position="174"/>
    </location>
    <ligand>
        <name>Mn(2+)</name>
        <dbReference type="ChEBI" id="CHEBI:29035"/>
    </ligand>
</feature>
<evidence type="ECO:0000259" key="8">
    <source>
        <dbReference type="Pfam" id="PF02777"/>
    </source>
</evidence>
<dbReference type="PROSITE" id="PS00088">
    <property type="entry name" value="SOD_MN"/>
    <property type="match status" value="1"/>
</dbReference>
<dbReference type="PRINTS" id="PR01703">
    <property type="entry name" value="MNSODISMTASE"/>
</dbReference>
<dbReference type="Pfam" id="PF02777">
    <property type="entry name" value="Sod_Fe_C"/>
    <property type="match status" value="1"/>
</dbReference>
<accession>A0A510HLJ5</accession>
<dbReference type="EMBL" id="AP019791">
    <property type="protein sequence ID" value="BBL80774.1"/>
    <property type="molecule type" value="Genomic_DNA"/>
</dbReference>
<dbReference type="AlphaFoldDB" id="A0A510HLJ5"/>
<proteinExistence type="inferred from homology"/>
<dbReference type="InterPro" id="IPR019831">
    <property type="entry name" value="Mn/Fe_SOD_N"/>
</dbReference>
<keyword evidence="4 6" id="KW-0560">Oxidoreductase</keyword>
<evidence type="ECO:0000256" key="4">
    <source>
        <dbReference type="ARBA" id="ARBA00023002"/>
    </source>
</evidence>
<evidence type="ECO:0000256" key="2">
    <source>
        <dbReference type="ARBA" id="ARBA00012682"/>
    </source>
</evidence>
<dbReference type="PIRSF" id="PIRSF000349">
    <property type="entry name" value="SODismutase"/>
    <property type="match status" value="1"/>
</dbReference>
<feature type="binding site" evidence="5">
    <location>
        <position position="27"/>
    </location>
    <ligand>
        <name>Mn(2+)</name>
        <dbReference type="ChEBI" id="CHEBI:29035"/>
    </ligand>
</feature>
<comment type="function">
    <text evidence="6">Destroys radicals which are normally produced within the cells and which are toxic to biological systems.</text>
</comment>
<dbReference type="Proteomes" id="UP000318065">
    <property type="component" value="Chromosome"/>
</dbReference>
<evidence type="ECO:0000259" key="7">
    <source>
        <dbReference type="Pfam" id="PF00081"/>
    </source>
</evidence>
<evidence type="ECO:0000313" key="10">
    <source>
        <dbReference type="Proteomes" id="UP000318065"/>
    </source>
</evidence>
<dbReference type="GO" id="GO:0005737">
    <property type="term" value="C:cytoplasm"/>
    <property type="evidence" value="ECO:0007669"/>
    <property type="project" value="TreeGrafter"/>
</dbReference>
<dbReference type="Gene3D" id="1.10.287.990">
    <property type="entry name" value="Fe,Mn superoxide dismutase (SOD) domain"/>
    <property type="match status" value="1"/>
</dbReference>
<evidence type="ECO:0000313" key="9">
    <source>
        <dbReference type="EMBL" id="BBL80774.1"/>
    </source>
</evidence>
<dbReference type="GO" id="GO:0046872">
    <property type="term" value="F:metal ion binding"/>
    <property type="evidence" value="ECO:0007669"/>
    <property type="project" value="UniProtKB-KW"/>
</dbReference>
<dbReference type="InterPro" id="IPR001189">
    <property type="entry name" value="Mn/Fe_SOD"/>
</dbReference>
<organism evidence="9 10">
    <name type="scientific">Rubrobacter xylanophilus</name>
    <dbReference type="NCBI Taxonomy" id="49319"/>
    <lineage>
        <taxon>Bacteria</taxon>
        <taxon>Bacillati</taxon>
        <taxon>Actinomycetota</taxon>
        <taxon>Rubrobacteria</taxon>
        <taxon>Rubrobacterales</taxon>
        <taxon>Rubrobacteraceae</taxon>
        <taxon>Rubrobacter</taxon>
    </lineage>
</organism>
<dbReference type="InterPro" id="IPR019832">
    <property type="entry name" value="Mn/Fe_SOD_C"/>
</dbReference>
<dbReference type="InterPro" id="IPR019833">
    <property type="entry name" value="Mn/Fe_SOD_BS"/>
</dbReference>
<sequence length="210" mass="23508">MAYELPPLPYDYNALEPYIDEATMRFHHDNHHNTYVTNLNSALEKHPEVDPGNVDELIANLDAIPEDIRRAVRNNGGQHSNHSIFWQIMAPSGAGGGGEPTGELGEAINSTFGSFDAFKEQFAAAAAPGALFGSGWCWLVVTSGGQLAIKTTPNGDSPYMQGEIPVIGLDCWEHSYYLKYQYRRPEYVQNWWNVVNWEEANRRYQAARSS</sequence>
<dbReference type="PANTHER" id="PTHR43595:SF2">
    <property type="entry name" value="SMALL RIBOSOMAL SUBUNIT PROTEIN MS42"/>
    <property type="match status" value="1"/>
</dbReference>
<evidence type="ECO:0000256" key="3">
    <source>
        <dbReference type="ARBA" id="ARBA00022723"/>
    </source>
</evidence>
<comment type="similarity">
    <text evidence="1 6">Belongs to the iron/manganese superoxide dismutase family.</text>
</comment>
<dbReference type="InterPro" id="IPR036324">
    <property type="entry name" value="Mn/Fe_SOD_N_sf"/>
</dbReference>
<name>A0A510HLJ5_9ACTN</name>
<feature type="binding site" evidence="5">
    <location>
        <position position="82"/>
    </location>
    <ligand>
        <name>Mn(2+)</name>
        <dbReference type="ChEBI" id="CHEBI:29035"/>
    </ligand>
</feature>